<evidence type="ECO:0000313" key="1">
    <source>
        <dbReference type="EMBL" id="CAA0811476.1"/>
    </source>
</evidence>
<keyword evidence="2" id="KW-1185">Reference proteome</keyword>
<dbReference type="InterPro" id="IPR021109">
    <property type="entry name" value="Peptidase_aspartic_dom_sf"/>
</dbReference>
<organism evidence="1 2">
    <name type="scientific">Striga hermonthica</name>
    <name type="common">Purple witchweed</name>
    <name type="synonym">Buchnera hermonthica</name>
    <dbReference type="NCBI Taxonomy" id="68872"/>
    <lineage>
        <taxon>Eukaryota</taxon>
        <taxon>Viridiplantae</taxon>
        <taxon>Streptophyta</taxon>
        <taxon>Embryophyta</taxon>
        <taxon>Tracheophyta</taxon>
        <taxon>Spermatophyta</taxon>
        <taxon>Magnoliopsida</taxon>
        <taxon>eudicotyledons</taxon>
        <taxon>Gunneridae</taxon>
        <taxon>Pentapetalae</taxon>
        <taxon>asterids</taxon>
        <taxon>lamiids</taxon>
        <taxon>Lamiales</taxon>
        <taxon>Orobanchaceae</taxon>
        <taxon>Buchnereae</taxon>
        <taxon>Striga</taxon>
    </lineage>
</organism>
<sequence length="58" mass="6657">VSLASGKTIVMNTMVHELKMDIRGRDLEADTYVINMKDFDIILGMDWLTKYHADISCH</sequence>
<feature type="non-terminal residue" evidence="1">
    <location>
        <position position="58"/>
    </location>
</feature>
<dbReference type="Gene3D" id="2.40.70.10">
    <property type="entry name" value="Acid Proteases"/>
    <property type="match status" value="1"/>
</dbReference>
<dbReference type="AlphaFoldDB" id="A0A9N7MMP0"/>
<reference evidence="1" key="1">
    <citation type="submission" date="2019-12" db="EMBL/GenBank/DDBJ databases">
        <authorList>
            <person name="Scholes J."/>
        </authorList>
    </citation>
    <scope>NUCLEOTIDE SEQUENCE</scope>
</reference>
<dbReference type="OrthoDB" id="1751327at2759"/>
<gene>
    <name evidence="1" type="ORF">SHERM_12546</name>
</gene>
<dbReference type="CDD" id="cd00303">
    <property type="entry name" value="retropepsin_like"/>
    <property type="match status" value="1"/>
</dbReference>
<proteinExistence type="predicted"/>
<dbReference type="Pfam" id="PF08284">
    <property type="entry name" value="RVP_2"/>
    <property type="match status" value="1"/>
</dbReference>
<name>A0A9N7MMP0_STRHE</name>
<evidence type="ECO:0000313" key="2">
    <source>
        <dbReference type="Proteomes" id="UP001153555"/>
    </source>
</evidence>
<dbReference type="EMBL" id="CACSLK010008810">
    <property type="protein sequence ID" value="CAA0811476.1"/>
    <property type="molecule type" value="Genomic_DNA"/>
</dbReference>
<comment type="caution">
    <text evidence="1">The sequence shown here is derived from an EMBL/GenBank/DDBJ whole genome shotgun (WGS) entry which is preliminary data.</text>
</comment>
<protein>
    <submittedName>
        <fullName evidence="1">Uncharacterized protein</fullName>
    </submittedName>
</protein>
<dbReference type="Proteomes" id="UP001153555">
    <property type="component" value="Unassembled WGS sequence"/>
</dbReference>
<feature type="non-terminal residue" evidence="1">
    <location>
        <position position="1"/>
    </location>
</feature>
<accession>A0A9N7MMP0</accession>